<dbReference type="Proteomes" id="UP000255367">
    <property type="component" value="Unassembled WGS sequence"/>
</dbReference>
<accession>A0A380NN66</accession>
<dbReference type="GO" id="GO:0016853">
    <property type="term" value="F:isomerase activity"/>
    <property type="evidence" value="ECO:0007669"/>
    <property type="project" value="UniProtKB-KW"/>
</dbReference>
<dbReference type="EC" id="5.3.2.-" evidence="2"/>
<evidence type="ECO:0000259" key="1">
    <source>
        <dbReference type="Pfam" id="PF00016"/>
    </source>
</evidence>
<dbReference type="Gene3D" id="3.20.20.110">
    <property type="entry name" value="Ribulose bisphosphate carboxylase, large subunit, C-terminal domain"/>
    <property type="match status" value="1"/>
</dbReference>
<dbReference type="AlphaFoldDB" id="A0A380NN66"/>
<dbReference type="PANTHER" id="PTHR42704:SF17">
    <property type="entry name" value="RIBULOSE BISPHOSPHATE CARBOXYLASE LARGE CHAIN"/>
    <property type="match status" value="1"/>
</dbReference>
<dbReference type="InterPro" id="IPR036376">
    <property type="entry name" value="RuBisCO_lsu_C_sf"/>
</dbReference>
<keyword evidence="2" id="KW-0413">Isomerase</keyword>
<dbReference type="InterPro" id="IPR033966">
    <property type="entry name" value="RuBisCO"/>
</dbReference>
<gene>
    <name evidence="2" type="primary">mtnW</name>
    <name evidence="2" type="ORF">NCTC12020_01908</name>
</gene>
<organism evidence="2 3">
    <name type="scientific">Veillonella criceti</name>
    <dbReference type="NCBI Taxonomy" id="103891"/>
    <lineage>
        <taxon>Bacteria</taxon>
        <taxon>Bacillati</taxon>
        <taxon>Bacillota</taxon>
        <taxon>Negativicutes</taxon>
        <taxon>Veillonellales</taxon>
        <taxon>Veillonellaceae</taxon>
        <taxon>Veillonella</taxon>
    </lineage>
</organism>
<dbReference type="Gene3D" id="3.30.70.150">
    <property type="entry name" value="RuBisCO large subunit, N-terminal domain"/>
    <property type="match status" value="1"/>
</dbReference>
<dbReference type="Pfam" id="PF00016">
    <property type="entry name" value="RuBisCO_large"/>
    <property type="match status" value="1"/>
</dbReference>
<dbReference type="GO" id="GO:0000287">
    <property type="term" value="F:magnesium ion binding"/>
    <property type="evidence" value="ECO:0007669"/>
    <property type="project" value="InterPro"/>
</dbReference>
<reference evidence="2 3" key="1">
    <citation type="submission" date="2018-06" db="EMBL/GenBank/DDBJ databases">
        <authorList>
            <consortium name="Pathogen Informatics"/>
            <person name="Doyle S."/>
        </authorList>
    </citation>
    <scope>NUCLEOTIDE SEQUENCE [LARGE SCALE GENOMIC DNA]</scope>
    <source>
        <strain evidence="2 3">NCTC12020</strain>
    </source>
</reference>
<keyword evidence="3" id="KW-1185">Reference proteome</keyword>
<dbReference type="InterPro" id="IPR000685">
    <property type="entry name" value="RuBisCO_lsu_C"/>
</dbReference>
<dbReference type="SUPFAM" id="SSF51649">
    <property type="entry name" value="RuBisCo, C-terminal domain"/>
    <property type="match status" value="1"/>
</dbReference>
<name>A0A380NN66_9FIRM</name>
<proteinExistence type="predicted"/>
<sequence>MKNLCNERFVVTYQIEAPTYEEAKGIAWGIQVEQTIEFPYDFLQDEDIKRDIVGHLESLEPANDGVHFIAKISYGVECTALEATQFLNVVFGNSSLQPHIWVVDIEISPTLATTFKGPRFGLDGVRALTGTMSRAFIQAVIKPMGTSATTLANMCRAYVLGGADVIKDDHGITNQFFSPFEERVKRCAEAVAEANAQSGHHTLYAANVSADSEALLERAYMAKEAGATALMVAPALVGYGWLNRLAKDENLGLPIISHPAMMGGFALPGVSGIADYLWMGLLPRLFGADMSIFVSYGGRFTFTADQCKRIHQYCTKPVDGIKATCPSPGGGVTELRLPELLDLYGKDTMFLVGGDMFRRGPDLAANMKVFVDITKQYSYRN</sequence>
<dbReference type="CDD" id="cd08210">
    <property type="entry name" value="RLP_RrRLP"/>
    <property type="match status" value="1"/>
</dbReference>
<dbReference type="GO" id="GO:0015977">
    <property type="term" value="P:carbon fixation"/>
    <property type="evidence" value="ECO:0007669"/>
    <property type="project" value="InterPro"/>
</dbReference>
<evidence type="ECO:0000313" key="2">
    <source>
        <dbReference type="EMBL" id="SUP44927.1"/>
    </source>
</evidence>
<dbReference type="GO" id="GO:0016984">
    <property type="term" value="F:ribulose-bisphosphate carboxylase activity"/>
    <property type="evidence" value="ECO:0007669"/>
    <property type="project" value="InterPro"/>
</dbReference>
<dbReference type="SFLD" id="SFLDG00301">
    <property type="entry name" value="RuBisCO-like_proteins"/>
    <property type="match status" value="1"/>
</dbReference>
<dbReference type="PANTHER" id="PTHR42704">
    <property type="entry name" value="RIBULOSE BISPHOSPHATE CARBOXYLASE"/>
    <property type="match status" value="1"/>
</dbReference>
<dbReference type="OrthoDB" id="9770811at2"/>
<dbReference type="InterPro" id="IPR036422">
    <property type="entry name" value="RuBisCO_lsu_N_sf"/>
</dbReference>
<dbReference type="RefSeq" id="WP_115310975.1">
    <property type="nucleotide sequence ID" value="NZ_UHIO01000001.1"/>
</dbReference>
<feature type="domain" description="Ribulose bisphosphate carboxylase large subunit C-terminal" evidence="1">
    <location>
        <begin position="128"/>
        <end position="357"/>
    </location>
</feature>
<protein>
    <submittedName>
        <fullName evidence="2">2,3-diketo-5-methylthiopentyl-1-phosphate enolase</fullName>
        <ecNumber evidence="2">5.3.2.-</ecNumber>
    </submittedName>
</protein>
<dbReference type="SUPFAM" id="SSF54966">
    <property type="entry name" value="RuBisCO, large subunit, small (N-terminal) domain"/>
    <property type="match status" value="1"/>
</dbReference>
<dbReference type="SFLD" id="SFLDS00014">
    <property type="entry name" value="RuBisCO"/>
    <property type="match status" value="1"/>
</dbReference>
<evidence type="ECO:0000313" key="3">
    <source>
        <dbReference type="Proteomes" id="UP000255367"/>
    </source>
</evidence>
<dbReference type="EMBL" id="UHIO01000001">
    <property type="protein sequence ID" value="SUP44927.1"/>
    <property type="molecule type" value="Genomic_DNA"/>
</dbReference>